<evidence type="ECO:0000313" key="4">
    <source>
        <dbReference type="Proteomes" id="UP000076837"/>
    </source>
</evidence>
<proteinExistence type="predicted"/>
<name>A0A163JT68_DIDRA</name>
<dbReference type="EMBL" id="JYNV01000103">
    <property type="protein sequence ID" value="KZM26577.1"/>
    <property type="molecule type" value="Genomic_DNA"/>
</dbReference>
<reference evidence="3 4" key="1">
    <citation type="journal article" date="2016" name="Sci. Rep.">
        <title>Draft genome sequencing and secretome analysis of fungal phytopathogen Ascochyta rabiei provides insight into the necrotrophic effector repertoire.</title>
        <authorList>
            <person name="Verma S."/>
            <person name="Gazara R.K."/>
            <person name="Nizam S."/>
            <person name="Parween S."/>
            <person name="Chattopadhyay D."/>
            <person name="Verma P.K."/>
        </authorList>
    </citation>
    <scope>NUCLEOTIDE SEQUENCE [LARGE SCALE GENOMIC DNA]</scope>
    <source>
        <strain evidence="3 4">ArDII</strain>
    </source>
</reference>
<keyword evidence="4" id="KW-1185">Reference proteome</keyword>
<dbReference type="STRING" id="5454.A0A163JT68"/>
<dbReference type="AlphaFoldDB" id="A0A163JT68"/>
<evidence type="ECO:0000256" key="2">
    <source>
        <dbReference type="SAM" id="MobiDB-lite"/>
    </source>
</evidence>
<comment type="caution">
    <text evidence="3">The sequence shown here is derived from an EMBL/GenBank/DDBJ whole genome shotgun (WGS) entry which is preliminary data.</text>
</comment>
<dbReference type="InterPro" id="IPR022198">
    <property type="entry name" value="DUF3723"/>
</dbReference>
<organism evidence="3 4">
    <name type="scientific">Didymella rabiei</name>
    <name type="common">Chickpea ascochyta blight fungus</name>
    <name type="synonym">Mycosphaerella rabiei</name>
    <dbReference type="NCBI Taxonomy" id="5454"/>
    <lineage>
        <taxon>Eukaryota</taxon>
        <taxon>Fungi</taxon>
        <taxon>Dikarya</taxon>
        <taxon>Ascomycota</taxon>
        <taxon>Pezizomycotina</taxon>
        <taxon>Dothideomycetes</taxon>
        <taxon>Pleosporomycetidae</taxon>
        <taxon>Pleosporales</taxon>
        <taxon>Pleosporineae</taxon>
        <taxon>Didymellaceae</taxon>
        <taxon>Ascochyta</taxon>
    </lineage>
</organism>
<protein>
    <submittedName>
        <fullName evidence="3">Uncharacterized protein</fullName>
    </submittedName>
</protein>
<evidence type="ECO:0000256" key="1">
    <source>
        <dbReference type="SAM" id="Coils"/>
    </source>
</evidence>
<feature type="compositionally biased region" description="Polar residues" evidence="2">
    <location>
        <begin position="845"/>
        <end position="862"/>
    </location>
</feature>
<gene>
    <name evidence="3" type="ORF">ST47_g2216</name>
</gene>
<evidence type="ECO:0000313" key="3">
    <source>
        <dbReference type="EMBL" id="KZM26577.1"/>
    </source>
</evidence>
<feature type="coiled-coil region" evidence="1">
    <location>
        <begin position="525"/>
        <end position="580"/>
    </location>
</feature>
<accession>A0A163JT68</accession>
<sequence>MPGATAPSATYRFLLMSDRLSIDNELATLRDRCYRGVVKVPLHTLDFNHPLVIDKHRKLSEQNVQRLERIFERNGCLRLQEENVINAIVHDDELPSLLSFSAATAEQLRQIAWARDAPTLDLGNLRCLSGFHRIEAAKRYLDENDKWWSQQDTPKPYLTRIIESFLNEQRPSDGEIFRKIRLYHRQKDEEAEERWWACLDKSKLRDLRQVLKKKELAAAFDSLIDMPGLWAKVQLGALQRLLALKCDEEMIAYLNHVKTTWNAILQCGDEVVAPSIVDAATVENLESLAPNHSDIDRDLVLAMMQQGELFPSQHNDEIRQTLLAPTVSKAKTAFVLMESKGTKPSVKGPNPVVWQCFAKFAISRGFITPRAKELLHDTCDSQLALDYLRKVNPLRTDFSAALVKKVVAVSRPEIDVNDEDLESDDSFIKLERRSGRPYELDLARDKKNLFLAHLVFGCFHLEPADVGSVIRSYKLHETEDDMDTDSSGNQDDDRASINTIHQRYKTLQNDYEAQSRTIQDAIGFQKTLQQELGTIRTEREQLKVQNSSLQGQLYALRQELETNRTESKQLEVQNSSLQEQLDTCLASSSTASQARIDKIVDLEYKHSKSQEMLAQAIGSWEDAVQRIKAAEGREAAALAEKDRYQMKALELKERVEQLSLPTSEPLLLTQSDTPQSTISNALTRNPSDLASMVRDLSSHYTWTGSNSNNIVFVAVSNADDGRPRGFECEISNDEIEVRAWDTRGKAISVSSTAYLFEALITNTVFFGPDLVFQKFLDERANEIRSPLPRKIRNVKRTRDPMAPPEDPKNYKTIVRKVPSQLSAINNSNNPLRLAEKPFHAGSRPDGTSDSESNQSTDENVSFRQRRVILE</sequence>
<dbReference type="Proteomes" id="UP000076837">
    <property type="component" value="Unassembled WGS sequence"/>
</dbReference>
<keyword evidence="1" id="KW-0175">Coiled coil</keyword>
<dbReference type="Pfam" id="PF12520">
    <property type="entry name" value="DUF3723"/>
    <property type="match status" value="2"/>
</dbReference>
<feature type="region of interest" description="Disordered" evidence="2">
    <location>
        <begin position="823"/>
        <end position="870"/>
    </location>
</feature>